<dbReference type="SUPFAM" id="SSF55073">
    <property type="entry name" value="Nucleotide cyclase"/>
    <property type="match status" value="1"/>
</dbReference>
<feature type="coiled-coil region" evidence="16">
    <location>
        <begin position="588"/>
        <end position="619"/>
    </location>
</feature>
<evidence type="ECO:0000256" key="9">
    <source>
        <dbReference type="ARBA" id="ARBA00023136"/>
    </source>
</evidence>
<evidence type="ECO:0000256" key="1">
    <source>
        <dbReference type="ARBA" id="ARBA00001436"/>
    </source>
</evidence>
<dbReference type="FunFam" id="3.30.70.1230:FF:000004">
    <property type="entry name" value="Guanylate cyclase"/>
    <property type="match status" value="1"/>
</dbReference>
<dbReference type="PRINTS" id="PR00255">
    <property type="entry name" value="NATPEPTIDER"/>
</dbReference>
<keyword evidence="4 17" id="KW-0812">Transmembrane</keyword>
<dbReference type="GO" id="GO:0005524">
    <property type="term" value="F:ATP binding"/>
    <property type="evidence" value="ECO:0007669"/>
    <property type="project" value="InterPro"/>
</dbReference>
<evidence type="ECO:0000313" key="21">
    <source>
        <dbReference type="Proteomes" id="UP000192578"/>
    </source>
</evidence>
<dbReference type="Proteomes" id="UP000192578">
    <property type="component" value="Unassembled WGS sequence"/>
</dbReference>
<dbReference type="InterPro" id="IPR000719">
    <property type="entry name" value="Prot_kinase_dom"/>
</dbReference>
<evidence type="ECO:0000256" key="17">
    <source>
        <dbReference type="SAM" id="Phobius"/>
    </source>
</evidence>
<evidence type="ECO:0000259" key="19">
    <source>
        <dbReference type="PROSITE" id="PS50125"/>
    </source>
</evidence>
<dbReference type="SUPFAM" id="SSF56112">
    <property type="entry name" value="Protein kinase-like (PK-like)"/>
    <property type="match status" value="1"/>
</dbReference>
<evidence type="ECO:0000256" key="6">
    <source>
        <dbReference type="ARBA" id="ARBA00022741"/>
    </source>
</evidence>
<reference evidence="21" key="1">
    <citation type="submission" date="2017-01" db="EMBL/GenBank/DDBJ databases">
        <title>Comparative genomics of anhydrobiosis in the tardigrade Hypsibius dujardini.</title>
        <authorList>
            <person name="Yoshida Y."/>
            <person name="Koutsovoulos G."/>
            <person name="Laetsch D."/>
            <person name="Stevens L."/>
            <person name="Kumar S."/>
            <person name="Horikawa D."/>
            <person name="Ishino K."/>
            <person name="Komine S."/>
            <person name="Tomita M."/>
            <person name="Blaxter M."/>
            <person name="Arakawa K."/>
        </authorList>
    </citation>
    <scope>NUCLEOTIDE SEQUENCE [LARGE SCALE GENOMIC DNA]</scope>
    <source>
        <strain evidence="21">Z151</strain>
    </source>
</reference>
<comment type="subcellular location">
    <subcellularLocation>
        <location evidence="2">Membrane</location>
        <topology evidence="2">Single-pass type I membrane protein</topology>
    </subcellularLocation>
</comment>
<keyword evidence="7 17" id="KW-1133">Transmembrane helix</keyword>
<dbReference type="GO" id="GO:0035556">
    <property type="term" value="P:intracellular signal transduction"/>
    <property type="evidence" value="ECO:0007669"/>
    <property type="project" value="InterPro"/>
</dbReference>
<evidence type="ECO:0000256" key="13">
    <source>
        <dbReference type="ARBA" id="ARBA00023293"/>
    </source>
</evidence>
<dbReference type="SMART" id="SM00044">
    <property type="entry name" value="CYCc"/>
    <property type="match status" value="1"/>
</dbReference>
<keyword evidence="11" id="KW-0325">Glycoprotein</keyword>
<dbReference type="CDD" id="cd06352">
    <property type="entry name" value="PBP1_NPR_GC-like"/>
    <property type="match status" value="1"/>
</dbReference>
<dbReference type="GO" id="GO:0004016">
    <property type="term" value="F:adenylate cyclase activity"/>
    <property type="evidence" value="ECO:0007669"/>
    <property type="project" value="TreeGrafter"/>
</dbReference>
<dbReference type="PROSITE" id="PS50011">
    <property type="entry name" value="PROTEIN_KINASE_DOM"/>
    <property type="match status" value="1"/>
</dbReference>
<dbReference type="EC" id="4.6.1.2" evidence="3 15"/>
<keyword evidence="5" id="KW-0732">Signal</keyword>
<keyword evidence="13 15" id="KW-0141">cGMP biosynthesis</keyword>
<dbReference type="CDD" id="cd07302">
    <property type="entry name" value="CHD"/>
    <property type="match status" value="1"/>
</dbReference>
<dbReference type="InterPro" id="IPR028082">
    <property type="entry name" value="Peripla_BP_I"/>
</dbReference>
<dbReference type="InterPro" id="IPR001828">
    <property type="entry name" value="ANF_lig-bd_rcpt"/>
</dbReference>
<keyword evidence="10 20" id="KW-0675">Receptor</keyword>
<dbReference type="GO" id="GO:0007168">
    <property type="term" value="P:receptor guanylyl cyclase signaling pathway"/>
    <property type="evidence" value="ECO:0007669"/>
    <property type="project" value="TreeGrafter"/>
</dbReference>
<dbReference type="Gene3D" id="1.10.510.10">
    <property type="entry name" value="Transferase(Phosphotransferase) domain 1"/>
    <property type="match status" value="1"/>
</dbReference>
<feature type="transmembrane region" description="Helical" evidence="17">
    <location>
        <begin position="242"/>
        <end position="265"/>
    </location>
</feature>
<dbReference type="GO" id="GO:0004383">
    <property type="term" value="F:guanylate cyclase activity"/>
    <property type="evidence" value="ECO:0007669"/>
    <property type="project" value="UniProtKB-EC"/>
</dbReference>
<feature type="domain" description="Protein kinase" evidence="18">
    <location>
        <begin position="294"/>
        <end position="580"/>
    </location>
</feature>
<keyword evidence="21" id="KW-1185">Reference proteome</keyword>
<dbReference type="Pfam" id="PF01094">
    <property type="entry name" value="ANF_receptor"/>
    <property type="match status" value="1"/>
</dbReference>
<accession>A0A1W0WFG0</accession>
<sequence>MLLFDASRQSRVILLFANATIVRNIMLHAYGLGMTEGEYVYVAVELFRSNYWGEFTWKYDDTSDRDAQLALRSLAVIALYENHNQFFAEFAKEVRKRSRQKYDYLYGQFEEVDFIVTSFYDAVVLYAQTLVQIHRLGGNIKNGSVMADSMRNASVPSPLGYAINMDVDGDRSHAYSVKQLSLVTGKFEDILRINYHNNEEIWYGQFKWPGRVGLPPDVPPCGFDGTAVSCIADMRFGSEPGAIAGLTVGVLFAALSIAAVFAGWIMRKKKKEMDPYWWRIRQEELQYLGERNKSKNNKVLQSGSITRSETQVSKSRNCSSYASGVIAKYNGLPVCVVELPKKTYKPTASLIRELNQVRTINHPNLHRIIGVGLDNENYCELMVGDVCTKGTLDNVMENEMIKLDWSFKHSMIKDISDGMAYLHESVIVSHGFLTGFNCSIDSRFLVKVCSYGITAFVNPADLLAPDKTDNEARDFTLLLWRSPELLRQSMPPRGSQQIILRSAPYSASIGDNQTGLYNNQGSHREIVLEVKEGGIPPMRPNVPRAACAADLYQLMEQCWAEFPSDRPSFLKIKDFAKKIVGKGSSNIVEHLLERMELYANNLEEQVAEKTRQFMEEKSRSEELLSQLLPKVIAAALTKGESVVPESYESVSIYFSDICGFTTICSTIPPLDVVLLLNNLYTLFDGILEEYDVYKVETIGDAYMVASGLPIRNGRRHATEIACVSLRIRQDIKTFPVPNNVNDNLKVRIGIHSGSCVAGIVGHKMPRYCLFGDTVNVASRMESTGEPMKIQTSENIKDLLDKIGGFVLEERGEIQVKGKGTMKTYWLLSQCESDGCAVSKSAET</sequence>
<evidence type="ECO:0000256" key="15">
    <source>
        <dbReference type="RuleBase" id="RU003431"/>
    </source>
</evidence>
<protein>
    <recommendedName>
        <fullName evidence="3 15">Guanylate cyclase</fullName>
        <ecNumber evidence="3 15">4.6.1.2</ecNumber>
    </recommendedName>
</protein>
<evidence type="ECO:0000256" key="16">
    <source>
        <dbReference type="SAM" id="Coils"/>
    </source>
</evidence>
<dbReference type="PANTHER" id="PTHR11920">
    <property type="entry name" value="GUANYLYL CYCLASE"/>
    <property type="match status" value="1"/>
</dbReference>
<evidence type="ECO:0000256" key="2">
    <source>
        <dbReference type="ARBA" id="ARBA00004479"/>
    </source>
</evidence>
<feature type="domain" description="Guanylate cyclase" evidence="19">
    <location>
        <begin position="651"/>
        <end position="781"/>
    </location>
</feature>
<dbReference type="Gene3D" id="3.40.50.2300">
    <property type="match status" value="1"/>
</dbReference>
<dbReference type="InterPro" id="IPR018297">
    <property type="entry name" value="A/G_cyclase_CS"/>
</dbReference>
<dbReference type="AlphaFoldDB" id="A0A1W0WFG0"/>
<evidence type="ECO:0000256" key="11">
    <source>
        <dbReference type="ARBA" id="ARBA00023180"/>
    </source>
</evidence>
<comment type="catalytic activity">
    <reaction evidence="1 15">
        <text>GTP = 3',5'-cyclic GMP + diphosphate</text>
        <dbReference type="Rhea" id="RHEA:13665"/>
        <dbReference type="ChEBI" id="CHEBI:33019"/>
        <dbReference type="ChEBI" id="CHEBI:37565"/>
        <dbReference type="ChEBI" id="CHEBI:57746"/>
        <dbReference type="EC" id="4.6.1.2"/>
    </reaction>
</comment>
<evidence type="ECO:0000256" key="8">
    <source>
        <dbReference type="ARBA" id="ARBA00023134"/>
    </source>
</evidence>
<dbReference type="Pfam" id="PF00211">
    <property type="entry name" value="Guanylate_cyc"/>
    <property type="match status" value="1"/>
</dbReference>
<dbReference type="SUPFAM" id="SSF53822">
    <property type="entry name" value="Periplasmic binding protein-like I"/>
    <property type="match status" value="1"/>
</dbReference>
<evidence type="ECO:0000256" key="3">
    <source>
        <dbReference type="ARBA" id="ARBA00012202"/>
    </source>
</evidence>
<dbReference type="Gene3D" id="3.30.70.1230">
    <property type="entry name" value="Nucleotide cyclase"/>
    <property type="match status" value="1"/>
</dbReference>
<evidence type="ECO:0000313" key="20">
    <source>
        <dbReference type="EMBL" id="OQV13912.1"/>
    </source>
</evidence>
<evidence type="ECO:0000259" key="18">
    <source>
        <dbReference type="PROSITE" id="PS50011"/>
    </source>
</evidence>
<organism evidence="20 21">
    <name type="scientific">Hypsibius exemplaris</name>
    <name type="common">Freshwater tardigrade</name>
    <dbReference type="NCBI Taxonomy" id="2072580"/>
    <lineage>
        <taxon>Eukaryota</taxon>
        <taxon>Metazoa</taxon>
        <taxon>Ecdysozoa</taxon>
        <taxon>Tardigrada</taxon>
        <taxon>Eutardigrada</taxon>
        <taxon>Parachela</taxon>
        <taxon>Hypsibioidea</taxon>
        <taxon>Hypsibiidae</taxon>
        <taxon>Hypsibius</taxon>
    </lineage>
</organism>
<keyword evidence="6" id="KW-0547">Nucleotide-binding</keyword>
<dbReference type="PROSITE" id="PS50125">
    <property type="entry name" value="GUANYLATE_CYCLASE_2"/>
    <property type="match status" value="1"/>
</dbReference>
<dbReference type="InterPro" id="IPR050401">
    <property type="entry name" value="Cyclic_nucleotide_synthase"/>
</dbReference>
<evidence type="ECO:0000256" key="5">
    <source>
        <dbReference type="ARBA" id="ARBA00022729"/>
    </source>
</evidence>
<dbReference type="PANTHER" id="PTHR11920:SF501">
    <property type="entry name" value="GUANYLATE CYCLASE 32E"/>
    <property type="match status" value="1"/>
</dbReference>
<dbReference type="InterPro" id="IPR011009">
    <property type="entry name" value="Kinase-like_dom_sf"/>
</dbReference>
<dbReference type="PROSITE" id="PS00452">
    <property type="entry name" value="GUANYLATE_CYCLASE_1"/>
    <property type="match status" value="1"/>
</dbReference>
<dbReference type="InterPro" id="IPR001054">
    <property type="entry name" value="A/G_cyclase"/>
</dbReference>
<name>A0A1W0WFG0_HYPEX</name>
<evidence type="ECO:0000256" key="12">
    <source>
        <dbReference type="ARBA" id="ARBA00023239"/>
    </source>
</evidence>
<dbReference type="GO" id="GO:0005525">
    <property type="term" value="F:GTP binding"/>
    <property type="evidence" value="ECO:0007669"/>
    <property type="project" value="UniProtKB-KW"/>
</dbReference>
<dbReference type="InterPro" id="IPR001245">
    <property type="entry name" value="Ser-Thr/Tyr_kinase_cat_dom"/>
</dbReference>
<gene>
    <name evidence="20" type="ORF">BV898_11907</name>
</gene>
<dbReference type="GO" id="GO:0001653">
    <property type="term" value="F:peptide receptor activity"/>
    <property type="evidence" value="ECO:0007669"/>
    <property type="project" value="TreeGrafter"/>
</dbReference>
<dbReference type="InterPro" id="IPR001170">
    <property type="entry name" value="ANPR/GUC"/>
</dbReference>
<dbReference type="Pfam" id="PF07714">
    <property type="entry name" value="PK_Tyr_Ser-Thr"/>
    <property type="match status" value="1"/>
</dbReference>
<comment type="similarity">
    <text evidence="14">Belongs to the adenylyl cyclase class-4/guanylyl cyclase family.</text>
</comment>
<evidence type="ECO:0000256" key="10">
    <source>
        <dbReference type="ARBA" id="ARBA00023170"/>
    </source>
</evidence>
<keyword evidence="16" id="KW-0175">Coiled coil</keyword>
<dbReference type="EMBL" id="MTYJ01000114">
    <property type="protein sequence ID" value="OQV13912.1"/>
    <property type="molecule type" value="Genomic_DNA"/>
</dbReference>
<keyword evidence="9 17" id="KW-0472">Membrane</keyword>
<dbReference type="InterPro" id="IPR029787">
    <property type="entry name" value="Nucleotide_cyclase"/>
</dbReference>
<evidence type="ECO:0000256" key="14">
    <source>
        <dbReference type="RuleBase" id="RU000405"/>
    </source>
</evidence>
<proteinExistence type="inferred from homology"/>
<dbReference type="GO" id="GO:0004672">
    <property type="term" value="F:protein kinase activity"/>
    <property type="evidence" value="ECO:0007669"/>
    <property type="project" value="InterPro"/>
</dbReference>
<keyword evidence="12 14" id="KW-0456">Lyase</keyword>
<dbReference type="OrthoDB" id="1890790at2759"/>
<evidence type="ECO:0000256" key="7">
    <source>
        <dbReference type="ARBA" id="ARBA00022989"/>
    </source>
</evidence>
<keyword evidence="8" id="KW-0342">GTP-binding</keyword>
<dbReference type="GO" id="GO:0005886">
    <property type="term" value="C:plasma membrane"/>
    <property type="evidence" value="ECO:0007669"/>
    <property type="project" value="TreeGrafter"/>
</dbReference>
<comment type="caution">
    <text evidence="20">The sequence shown here is derived from an EMBL/GenBank/DDBJ whole genome shotgun (WGS) entry which is preliminary data.</text>
</comment>
<evidence type="ECO:0000256" key="4">
    <source>
        <dbReference type="ARBA" id="ARBA00022692"/>
    </source>
</evidence>